<accession>A0A8J3QXZ1</accession>
<evidence type="ECO:0000313" key="2">
    <source>
        <dbReference type="EMBL" id="GIH18933.1"/>
    </source>
</evidence>
<comment type="caution">
    <text evidence="2">The sequence shown here is derived from an EMBL/GenBank/DDBJ whole genome shotgun (WGS) entry which is preliminary data.</text>
</comment>
<proteinExistence type="predicted"/>
<evidence type="ECO:0008006" key="4">
    <source>
        <dbReference type="Google" id="ProtNLM"/>
    </source>
</evidence>
<dbReference type="EMBL" id="BONZ01000075">
    <property type="protein sequence ID" value="GIH18933.1"/>
    <property type="molecule type" value="Genomic_DNA"/>
</dbReference>
<keyword evidence="1" id="KW-0812">Transmembrane</keyword>
<evidence type="ECO:0000256" key="1">
    <source>
        <dbReference type="SAM" id="Phobius"/>
    </source>
</evidence>
<protein>
    <recommendedName>
        <fullName evidence="4">DUF4386 family protein</fullName>
    </recommendedName>
</protein>
<name>A0A8J3QXZ1_9ACTN</name>
<dbReference type="Proteomes" id="UP000642748">
    <property type="component" value="Unassembled WGS sequence"/>
</dbReference>
<keyword evidence="3" id="KW-1185">Reference proteome</keyword>
<dbReference type="RefSeq" id="WP_203922425.1">
    <property type="nucleotide sequence ID" value="NZ_BONZ01000075.1"/>
</dbReference>
<gene>
    <name evidence="2" type="ORF">Raf01_71050</name>
</gene>
<feature type="transmembrane region" description="Helical" evidence="1">
    <location>
        <begin position="67"/>
        <end position="92"/>
    </location>
</feature>
<evidence type="ECO:0000313" key="3">
    <source>
        <dbReference type="Proteomes" id="UP000642748"/>
    </source>
</evidence>
<organism evidence="2 3">
    <name type="scientific">Rugosimonospora africana</name>
    <dbReference type="NCBI Taxonomy" id="556532"/>
    <lineage>
        <taxon>Bacteria</taxon>
        <taxon>Bacillati</taxon>
        <taxon>Actinomycetota</taxon>
        <taxon>Actinomycetes</taxon>
        <taxon>Micromonosporales</taxon>
        <taxon>Micromonosporaceae</taxon>
        <taxon>Rugosimonospora</taxon>
    </lineage>
</organism>
<keyword evidence="1" id="KW-1133">Transmembrane helix</keyword>
<reference evidence="2" key="1">
    <citation type="submission" date="2021-01" db="EMBL/GenBank/DDBJ databases">
        <title>Whole genome shotgun sequence of Rugosimonospora africana NBRC 104875.</title>
        <authorList>
            <person name="Komaki H."/>
            <person name="Tamura T."/>
        </authorList>
    </citation>
    <scope>NUCLEOTIDE SEQUENCE</scope>
    <source>
        <strain evidence="2">NBRC 104875</strain>
    </source>
</reference>
<feature type="transmembrane region" description="Helical" evidence="1">
    <location>
        <begin position="151"/>
        <end position="173"/>
    </location>
</feature>
<sequence>MSTTTATTAVPAPVKARLTSPVTGWTYAGRTGAAITLVASGLLWFAADVIGFGQDHMTYLASHRTLAGLGVTADILAVPFLLGSVAVWLLMARRASPKLAWIGAILLVFGLTGQAMIEGVETIGYTVAQGDKINHTTFVDVTNHLVGLPGVVFMAMFFIGASLGIVIAMVAVWRSRAVPRAAAVLPVAFQVAQTVGVPFPATALVLLGLVWMAIAVVRTPGRSVEAVPVTP</sequence>
<feature type="transmembrane region" description="Helical" evidence="1">
    <location>
        <begin position="194"/>
        <end position="214"/>
    </location>
</feature>
<feature type="transmembrane region" description="Helical" evidence="1">
    <location>
        <begin position="99"/>
        <end position="117"/>
    </location>
</feature>
<keyword evidence="1" id="KW-0472">Membrane</keyword>
<feature type="transmembrane region" description="Helical" evidence="1">
    <location>
        <begin position="27"/>
        <end position="47"/>
    </location>
</feature>
<dbReference type="AlphaFoldDB" id="A0A8J3QXZ1"/>